<dbReference type="GO" id="GO:0016810">
    <property type="term" value="F:hydrolase activity, acting on carbon-nitrogen (but not peptide) bonds"/>
    <property type="evidence" value="ECO:0007669"/>
    <property type="project" value="InterPro"/>
</dbReference>
<name>A0A841DVU8_9ACTN</name>
<dbReference type="InterPro" id="IPR011059">
    <property type="entry name" value="Metal-dep_hydrolase_composite"/>
</dbReference>
<dbReference type="InterPro" id="IPR032466">
    <property type="entry name" value="Metal_Hydrolase"/>
</dbReference>
<comment type="caution">
    <text evidence="3">The sequence shown here is derived from an EMBL/GenBank/DDBJ whole genome shotgun (WGS) entry which is preliminary data.</text>
</comment>
<dbReference type="InterPro" id="IPR006680">
    <property type="entry name" value="Amidohydro-rel"/>
</dbReference>
<evidence type="ECO:0000256" key="1">
    <source>
        <dbReference type="ARBA" id="ARBA00022801"/>
    </source>
</evidence>
<feature type="domain" description="Amidohydrolase-related" evidence="2">
    <location>
        <begin position="28"/>
        <end position="357"/>
    </location>
</feature>
<dbReference type="EMBL" id="JACHNF010000001">
    <property type="protein sequence ID" value="MBB5980860.1"/>
    <property type="molecule type" value="Genomic_DNA"/>
</dbReference>
<evidence type="ECO:0000259" key="2">
    <source>
        <dbReference type="Pfam" id="PF01979"/>
    </source>
</evidence>
<keyword evidence="4" id="KW-1185">Reference proteome</keyword>
<dbReference type="Gene3D" id="2.30.40.10">
    <property type="entry name" value="Urease, subunit C, domain 1"/>
    <property type="match status" value="1"/>
</dbReference>
<keyword evidence="1 3" id="KW-0378">Hydrolase</keyword>
<dbReference type="SUPFAM" id="SSF51556">
    <property type="entry name" value="Metallo-dependent hydrolases"/>
    <property type="match status" value="1"/>
</dbReference>
<dbReference type="Gene3D" id="3.20.20.140">
    <property type="entry name" value="Metal-dependent hydrolases"/>
    <property type="match status" value="1"/>
</dbReference>
<protein>
    <submittedName>
        <fullName evidence="3">Cytosine/adenosine deaminase-related metal-dependent hydrolase</fullName>
    </submittedName>
</protein>
<organism evidence="3 4">
    <name type="scientific">Kribbella solani</name>
    <dbReference type="NCBI Taxonomy" id="236067"/>
    <lineage>
        <taxon>Bacteria</taxon>
        <taxon>Bacillati</taxon>
        <taxon>Actinomycetota</taxon>
        <taxon>Actinomycetes</taxon>
        <taxon>Propionibacteriales</taxon>
        <taxon>Kribbellaceae</taxon>
        <taxon>Kribbella</taxon>
    </lineage>
</organism>
<dbReference type="Pfam" id="PF01979">
    <property type="entry name" value="Amidohydro_1"/>
    <property type="match status" value="1"/>
</dbReference>
<evidence type="ECO:0000313" key="3">
    <source>
        <dbReference type="EMBL" id="MBB5980860.1"/>
    </source>
</evidence>
<proteinExistence type="predicted"/>
<sequence length="399" mass="42314">MVTTVRDGTVAEANDLNLPADLSVAGKVVLPGLVNGHDHLRSLLPFTRRSDTSALADLIEAGRLAGTAATAEDYRALTALASARQVLSGIVSAVDHVYPLHDEAMLRAVAEGHAEAGLRGQIAYGVSSAIDLDRAAAAADDVVPAERLYLAPVSLRQTSVADYRASVAAAERTGLRLYTHIAETLDEVERCQAEHGLRPIELLHGIGFLRPGTVLVHCVQVNDREIELLAENSVSVVYCPSNHLKLAKGFAPVLAMRDAGVRVCLGIDGMTDLFTEMRQAVYAQGSAAGRPGALTTESAWRMGTTDGSAAIGDNDPGLITVAADDVRLAPLVDPVQALVHRGSGPQVRDVLVDGELVVRDGALVKADLAELTERAWKATRGIAERTGKEVPADWNWQQN</sequence>
<accession>A0A841DVU8</accession>
<dbReference type="InterPro" id="IPR050287">
    <property type="entry name" value="MTA/SAH_deaminase"/>
</dbReference>
<dbReference type="PANTHER" id="PTHR43794:SF11">
    <property type="entry name" value="AMIDOHYDROLASE-RELATED DOMAIN-CONTAINING PROTEIN"/>
    <property type="match status" value="1"/>
</dbReference>
<dbReference type="Proteomes" id="UP000558997">
    <property type="component" value="Unassembled WGS sequence"/>
</dbReference>
<dbReference type="PANTHER" id="PTHR43794">
    <property type="entry name" value="AMINOHYDROLASE SSNA-RELATED"/>
    <property type="match status" value="1"/>
</dbReference>
<dbReference type="AlphaFoldDB" id="A0A841DVU8"/>
<dbReference type="SUPFAM" id="SSF51338">
    <property type="entry name" value="Composite domain of metallo-dependent hydrolases"/>
    <property type="match status" value="1"/>
</dbReference>
<evidence type="ECO:0000313" key="4">
    <source>
        <dbReference type="Proteomes" id="UP000558997"/>
    </source>
</evidence>
<dbReference type="RefSeq" id="WP_184836894.1">
    <property type="nucleotide sequence ID" value="NZ_BAAAVN010000003.1"/>
</dbReference>
<reference evidence="3 4" key="1">
    <citation type="submission" date="2020-08" db="EMBL/GenBank/DDBJ databases">
        <title>Sequencing the genomes of 1000 actinobacteria strains.</title>
        <authorList>
            <person name="Klenk H.-P."/>
        </authorList>
    </citation>
    <scope>NUCLEOTIDE SEQUENCE [LARGE SCALE GENOMIC DNA]</scope>
    <source>
        <strain evidence="3 4">DSM 17294</strain>
    </source>
</reference>
<gene>
    <name evidence="3" type="ORF">HDA44_004201</name>
</gene>